<dbReference type="RefSeq" id="WP_091374918.1">
    <property type="nucleotide sequence ID" value="NZ_LT629740.1"/>
</dbReference>
<dbReference type="STRING" id="652787.SAMN05216490_3190"/>
<dbReference type="EMBL" id="LT629740">
    <property type="protein sequence ID" value="SDT35429.1"/>
    <property type="molecule type" value="Genomic_DNA"/>
</dbReference>
<dbReference type="GO" id="GO:0030983">
    <property type="term" value="F:mismatched DNA binding"/>
    <property type="evidence" value="ECO:0007669"/>
    <property type="project" value="InterPro"/>
</dbReference>
<keyword evidence="1" id="KW-0547">Nucleotide-binding</keyword>
<dbReference type="SUPFAM" id="SSF52540">
    <property type="entry name" value="P-loop containing nucleoside triphosphate hydrolases"/>
    <property type="match status" value="1"/>
</dbReference>
<dbReference type="OrthoDB" id="1097361at2"/>
<dbReference type="GO" id="GO:0140664">
    <property type="term" value="F:ATP-dependent DNA damage sensor activity"/>
    <property type="evidence" value="ECO:0007669"/>
    <property type="project" value="InterPro"/>
</dbReference>
<dbReference type="GO" id="GO:0005524">
    <property type="term" value="F:ATP binding"/>
    <property type="evidence" value="ECO:0007669"/>
    <property type="project" value="UniProtKB-KW"/>
</dbReference>
<organism evidence="5 6">
    <name type="scientific">Mucilaginibacter mallensis</name>
    <dbReference type="NCBI Taxonomy" id="652787"/>
    <lineage>
        <taxon>Bacteria</taxon>
        <taxon>Pseudomonadati</taxon>
        <taxon>Bacteroidota</taxon>
        <taxon>Sphingobacteriia</taxon>
        <taxon>Sphingobacteriales</taxon>
        <taxon>Sphingobacteriaceae</taxon>
        <taxon>Mucilaginibacter</taxon>
    </lineage>
</organism>
<evidence type="ECO:0000256" key="2">
    <source>
        <dbReference type="ARBA" id="ARBA00022840"/>
    </source>
</evidence>
<dbReference type="GO" id="GO:0005829">
    <property type="term" value="C:cytosol"/>
    <property type="evidence" value="ECO:0007669"/>
    <property type="project" value="TreeGrafter"/>
</dbReference>
<dbReference type="SMART" id="SM00534">
    <property type="entry name" value="MUTSac"/>
    <property type="match status" value="1"/>
</dbReference>
<dbReference type="InterPro" id="IPR000432">
    <property type="entry name" value="DNA_mismatch_repair_MutS_C"/>
</dbReference>
<keyword evidence="3" id="KW-0238">DNA-binding</keyword>
<reference evidence="5 6" key="1">
    <citation type="submission" date="2016-10" db="EMBL/GenBank/DDBJ databases">
        <authorList>
            <person name="de Groot N.N."/>
        </authorList>
    </citation>
    <scope>NUCLEOTIDE SEQUENCE [LARGE SCALE GENOMIC DNA]</scope>
    <source>
        <strain evidence="5 6">MP1X4</strain>
    </source>
</reference>
<dbReference type="Proteomes" id="UP000199679">
    <property type="component" value="Chromosome I"/>
</dbReference>
<dbReference type="Pfam" id="PF05192">
    <property type="entry name" value="MutS_III"/>
    <property type="match status" value="1"/>
</dbReference>
<dbReference type="InterPro" id="IPR007696">
    <property type="entry name" value="DNA_mismatch_repair_MutS_core"/>
</dbReference>
<name>A0A1H1ZP83_MUCMA</name>
<dbReference type="Gene3D" id="1.10.1420.10">
    <property type="match status" value="1"/>
</dbReference>
<dbReference type="InterPro" id="IPR027417">
    <property type="entry name" value="P-loop_NTPase"/>
</dbReference>
<evidence type="ECO:0000313" key="5">
    <source>
        <dbReference type="EMBL" id="SDT35429.1"/>
    </source>
</evidence>
<evidence type="ECO:0000256" key="1">
    <source>
        <dbReference type="ARBA" id="ARBA00022741"/>
    </source>
</evidence>
<dbReference type="PANTHER" id="PTHR11361">
    <property type="entry name" value="DNA MISMATCH REPAIR PROTEIN MUTS FAMILY MEMBER"/>
    <property type="match status" value="1"/>
</dbReference>
<dbReference type="InterPro" id="IPR036187">
    <property type="entry name" value="DNA_mismatch_repair_MutS_sf"/>
</dbReference>
<dbReference type="AlphaFoldDB" id="A0A1H1ZP83"/>
<protein>
    <submittedName>
        <fullName evidence="5">MutS domain III</fullName>
    </submittedName>
</protein>
<accession>A0A1H1ZP83</accession>
<dbReference type="GO" id="GO:0006298">
    <property type="term" value="P:mismatch repair"/>
    <property type="evidence" value="ECO:0007669"/>
    <property type="project" value="InterPro"/>
</dbReference>
<dbReference type="SUPFAM" id="SSF48334">
    <property type="entry name" value="DNA repair protein MutS, domain III"/>
    <property type="match status" value="1"/>
</dbReference>
<dbReference type="Gene3D" id="3.40.50.300">
    <property type="entry name" value="P-loop containing nucleotide triphosphate hydrolases"/>
    <property type="match status" value="1"/>
</dbReference>
<feature type="domain" description="DNA mismatch repair proteins mutS family" evidence="4">
    <location>
        <begin position="259"/>
        <end position="448"/>
    </location>
</feature>
<proteinExistence type="predicted"/>
<sequence>MLFTTDKQTQEDLNIYGKQGTDSILSLFNRTATLNGAKLLEEMFRYPLSDAEKINMRSEKISYLKTTLAVFPFSSEGFDQAEQYLAVTDERTKLSAEKPTLEKKLSNLVAVDADYKQITNGISGLTEIVQQLQTLLKGTLLSTDSPLKNDPETQHIQTLLTTEPFRFLLQENPKAKLPYEKLAGYDTMLRFRYREAVNQILQYIYQLDVYITVARTATERNYIFPKALPKEEHVIKIAGFYHPQLKNAVGNNLTITPNSNVVFLTGANMAGKSTFMKSLAIAMYLAHMGFPVAAKEMEFSVLDGIYTTINLPDNLGIGASHFYAEVLRIKKIAKELSTDKTIFVIFDEMFRGTNVKDAYEATIAVTAAFAKKRNSVFVISTHIVEAGAILKERCANISFKYLPTRMNGTNPEYTYILESGITDDRHGMIIINNEGILELLKKNKGVTAI</sequence>
<evidence type="ECO:0000259" key="4">
    <source>
        <dbReference type="SMART" id="SM00534"/>
    </source>
</evidence>
<evidence type="ECO:0000256" key="3">
    <source>
        <dbReference type="ARBA" id="ARBA00023125"/>
    </source>
</evidence>
<dbReference type="InterPro" id="IPR045076">
    <property type="entry name" value="MutS"/>
</dbReference>
<keyword evidence="2" id="KW-0067">ATP-binding</keyword>
<evidence type="ECO:0000313" key="6">
    <source>
        <dbReference type="Proteomes" id="UP000199679"/>
    </source>
</evidence>
<keyword evidence="6" id="KW-1185">Reference proteome</keyword>
<dbReference type="Pfam" id="PF00488">
    <property type="entry name" value="MutS_V"/>
    <property type="match status" value="1"/>
</dbReference>
<gene>
    <name evidence="5" type="ORF">SAMN05216490_3190</name>
</gene>
<dbReference type="PANTHER" id="PTHR11361:SF99">
    <property type="entry name" value="DNA MISMATCH REPAIR PROTEIN"/>
    <property type="match status" value="1"/>
</dbReference>